<feature type="compositionally biased region" description="Pro residues" evidence="1">
    <location>
        <begin position="105"/>
        <end position="119"/>
    </location>
</feature>
<feature type="region of interest" description="Disordered" evidence="1">
    <location>
        <begin position="53"/>
        <end position="132"/>
    </location>
</feature>
<dbReference type="Proteomes" id="UP000811609">
    <property type="component" value="Chromosome 16"/>
</dbReference>
<feature type="compositionally biased region" description="Low complexity" evidence="1">
    <location>
        <begin position="120"/>
        <end position="132"/>
    </location>
</feature>
<keyword evidence="3" id="KW-1185">Reference proteome</keyword>
<gene>
    <name evidence="2" type="ORF">CIPAW_16G031900</name>
</gene>
<evidence type="ECO:0000313" key="2">
    <source>
        <dbReference type="EMBL" id="KAG6624513.1"/>
    </source>
</evidence>
<organism evidence="2 3">
    <name type="scientific">Carya illinoinensis</name>
    <name type="common">Pecan</name>
    <dbReference type="NCBI Taxonomy" id="32201"/>
    <lineage>
        <taxon>Eukaryota</taxon>
        <taxon>Viridiplantae</taxon>
        <taxon>Streptophyta</taxon>
        <taxon>Embryophyta</taxon>
        <taxon>Tracheophyta</taxon>
        <taxon>Spermatophyta</taxon>
        <taxon>Magnoliopsida</taxon>
        <taxon>eudicotyledons</taxon>
        <taxon>Gunneridae</taxon>
        <taxon>Pentapetalae</taxon>
        <taxon>rosids</taxon>
        <taxon>fabids</taxon>
        <taxon>Fagales</taxon>
        <taxon>Juglandaceae</taxon>
        <taxon>Carya</taxon>
    </lineage>
</organism>
<dbReference type="AlphaFoldDB" id="A0A8T1N728"/>
<evidence type="ECO:0000256" key="1">
    <source>
        <dbReference type="SAM" id="MobiDB-lite"/>
    </source>
</evidence>
<comment type="caution">
    <text evidence="2">The sequence shown here is derived from an EMBL/GenBank/DDBJ whole genome shotgun (WGS) entry which is preliminary data.</text>
</comment>
<dbReference type="EMBL" id="CM031824">
    <property type="protein sequence ID" value="KAG6624513.1"/>
    <property type="molecule type" value="Genomic_DNA"/>
</dbReference>
<accession>A0A8T1N728</accession>
<proteinExistence type="predicted"/>
<name>A0A8T1N728_CARIL</name>
<sequence length="132" mass="14623">MGVMIRYLLMTLVFYEELLLLFGSAFMGAHASLSNYFDQPPSNHFYPKYLKVVSRKKRTPPPPAPTPNGPLRHMPKPRLKPTLQPPPPPPPAPTRNLPQQQHVPPSVPNPSPKLSPPPSTSSRLESSPLPPV</sequence>
<feature type="compositionally biased region" description="Pro residues" evidence="1">
    <location>
        <begin position="83"/>
        <end position="93"/>
    </location>
</feature>
<protein>
    <submittedName>
        <fullName evidence="2">Uncharacterized protein</fullName>
    </submittedName>
</protein>
<evidence type="ECO:0000313" key="3">
    <source>
        <dbReference type="Proteomes" id="UP000811609"/>
    </source>
</evidence>
<reference evidence="2" key="1">
    <citation type="submission" date="2020-12" db="EMBL/GenBank/DDBJ databases">
        <title>WGS assembly of Carya illinoinensis cv. Pawnee.</title>
        <authorList>
            <person name="Platts A."/>
            <person name="Shu S."/>
            <person name="Wright S."/>
            <person name="Barry K."/>
            <person name="Edger P."/>
            <person name="Pires J.C."/>
            <person name="Schmutz J."/>
        </authorList>
    </citation>
    <scope>NUCLEOTIDE SEQUENCE</scope>
    <source>
        <tissue evidence="2">Leaf</tissue>
    </source>
</reference>